<sequence>MMLIALLVIFACAAPATVSGFSCEVEAKNCASERTGAISRNMTKFFIGTACSLYNQGLDCLYLLEKKDPNCKVINYWQTFHEAKKELYDATSGLCGVDGSMSGCAYGFVNCMRHEDNIKSLPSNETCSEYIKMSDCVELIRDQKLCPVWIESHLADSLARLKAQLQMQCFRTCDLSLELCVTNVPVQLTQQDKLKEDQQELLCAEIESAIDCVAQTSQSKYCQGQSSASWVASILTDHRHEMDKYCDPAIVQSTNSGGVQPTQDPVA</sequence>
<dbReference type="EMBL" id="RQTK01001087">
    <property type="protein sequence ID" value="RUS72285.1"/>
    <property type="molecule type" value="Genomic_DNA"/>
</dbReference>
<protein>
    <recommendedName>
        <fullName evidence="4">DUF19 domain-containing protein</fullName>
    </recommendedName>
</protein>
<evidence type="ECO:0000313" key="2">
    <source>
        <dbReference type="EMBL" id="RUS72285.1"/>
    </source>
</evidence>
<name>A0A433SSN5_ELYCH</name>
<comment type="caution">
    <text evidence="2">The sequence shown here is derived from an EMBL/GenBank/DDBJ whole genome shotgun (WGS) entry which is preliminary data.</text>
</comment>
<evidence type="ECO:0000256" key="1">
    <source>
        <dbReference type="SAM" id="SignalP"/>
    </source>
</evidence>
<dbReference type="AlphaFoldDB" id="A0A433SSN5"/>
<gene>
    <name evidence="2" type="ORF">EGW08_019957</name>
</gene>
<feature type="signal peptide" evidence="1">
    <location>
        <begin position="1"/>
        <end position="20"/>
    </location>
</feature>
<evidence type="ECO:0000313" key="3">
    <source>
        <dbReference type="Proteomes" id="UP000271974"/>
    </source>
</evidence>
<proteinExistence type="predicted"/>
<dbReference type="OrthoDB" id="10453588at2759"/>
<feature type="chain" id="PRO_5019545532" description="DUF19 domain-containing protein" evidence="1">
    <location>
        <begin position="21"/>
        <end position="267"/>
    </location>
</feature>
<dbReference type="Proteomes" id="UP000271974">
    <property type="component" value="Unassembled WGS sequence"/>
</dbReference>
<evidence type="ECO:0008006" key="4">
    <source>
        <dbReference type="Google" id="ProtNLM"/>
    </source>
</evidence>
<accession>A0A433SSN5</accession>
<organism evidence="2 3">
    <name type="scientific">Elysia chlorotica</name>
    <name type="common">Eastern emerald elysia</name>
    <name type="synonym">Sea slug</name>
    <dbReference type="NCBI Taxonomy" id="188477"/>
    <lineage>
        <taxon>Eukaryota</taxon>
        <taxon>Metazoa</taxon>
        <taxon>Spiralia</taxon>
        <taxon>Lophotrochozoa</taxon>
        <taxon>Mollusca</taxon>
        <taxon>Gastropoda</taxon>
        <taxon>Heterobranchia</taxon>
        <taxon>Euthyneura</taxon>
        <taxon>Panpulmonata</taxon>
        <taxon>Sacoglossa</taxon>
        <taxon>Placobranchoidea</taxon>
        <taxon>Plakobranchidae</taxon>
        <taxon>Elysia</taxon>
    </lineage>
</organism>
<keyword evidence="1" id="KW-0732">Signal</keyword>
<keyword evidence="3" id="KW-1185">Reference proteome</keyword>
<reference evidence="2 3" key="1">
    <citation type="submission" date="2019-01" db="EMBL/GenBank/DDBJ databases">
        <title>A draft genome assembly of the solar-powered sea slug Elysia chlorotica.</title>
        <authorList>
            <person name="Cai H."/>
            <person name="Li Q."/>
            <person name="Fang X."/>
            <person name="Li J."/>
            <person name="Curtis N.E."/>
            <person name="Altenburger A."/>
            <person name="Shibata T."/>
            <person name="Feng M."/>
            <person name="Maeda T."/>
            <person name="Schwartz J.A."/>
            <person name="Shigenobu S."/>
            <person name="Lundholm N."/>
            <person name="Nishiyama T."/>
            <person name="Yang H."/>
            <person name="Hasebe M."/>
            <person name="Li S."/>
            <person name="Pierce S.K."/>
            <person name="Wang J."/>
        </authorList>
    </citation>
    <scope>NUCLEOTIDE SEQUENCE [LARGE SCALE GENOMIC DNA]</scope>
    <source>
        <strain evidence="2">EC2010</strain>
        <tissue evidence="2">Whole organism of an adult</tissue>
    </source>
</reference>